<proteinExistence type="predicted"/>
<evidence type="ECO:0000313" key="1">
    <source>
        <dbReference type="EMBL" id="RYM96099.1"/>
    </source>
</evidence>
<comment type="caution">
    <text evidence="1">The sequence shown here is derived from an EMBL/GenBank/DDBJ whole genome shotgun (WGS) entry which is preliminary data.</text>
</comment>
<protein>
    <recommendedName>
        <fullName evidence="3">HTH cro/C1-type domain-containing protein</fullName>
    </recommendedName>
</protein>
<evidence type="ECO:0008006" key="3">
    <source>
        <dbReference type="Google" id="ProtNLM"/>
    </source>
</evidence>
<name>A0A8B3RJV5_BIFAN</name>
<dbReference type="SUPFAM" id="SSF47413">
    <property type="entry name" value="lambda repressor-like DNA-binding domains"/>
    <property type="match status" value="1"/>
</dbReference>
<dbReference type="InterPro" id="IPR010982">
    <property type="entry name" value="Lambda_DNA-bd_dom_sf"/>
</dbReference>
<dbReference type="Gene3D" id="1.10.260.40">
    <property type="entry name" value="lambda repressor-like DNA-binding domains"/>
    <property type="match status" value="1"/>
</dbReference>
<accession>A0A8B3RJV5</accession>
<dbReference type="CDD" id="cd00093">
    <property type="entry name" value="HTH_XRE"/>
    <property type="match status" value="1"/>
</dbReference>
<gene>
    <name evidence="1" type="ORF">PG2011B_0296</name>
</gene>
<dbReference type="RefSeq" id="WP_052825835.1">
    <property type="nucleotide sequence ID" value="NZ_RSCO01000013.1"/>
</dbReference>
<dbReference type="EMBL" id="RSCO01000013">
    <property type="protein sequence ID" value="RYM96099.1"/>
    <property type="molecule type" value="Genomic_DNA"/>
</dbReference>
<dbReference type="Proteomes" id="UP000293613">
    <property type="component" value="Unassembled WGS sequence"/>
</dbReference>
<evidence type="ECO:0000313" key="2">
    <source>
        <dbReference type="Proteomes" id="UP000293613"/>
    </source>
</evidence>
<sequence length="82" mass="9185">MKSIANETELLENTGREIRAQMARTGLTGTTIAKEMGVDRNTVARWIDTGRMKLPQFLQICRLIKVSPAKILQLAIEASQEK</sequence>
<dbReference type="InterPro" id="IPR001387">
    <property type="entry name" value="Cro/C1-type_HTH"/>
</dbReference>
<dbReference type="AlphaFoldDB" id="A0A8B3RJV5"/>
<organism evidence="1 2">
    <name type="scientific">Bifidobacterium animalis subsp. lactis</name>
    <name type="common">Bifidobacterium lactis</name>
    <dbReference type="NCBI Taxonomy" id="302911"/>
    <lineage>
        <taxon>Bacteria</taxon>
        <taxon>Bacillati</taxon>
        <taxon>Actinomycetota</taxon>
        <taxon>Actinomycetes</taxon>
        <taxon>Bifidobacteriales</taxon>
        <taxon>Bifidobacteriaceae</taxon>
        <taxon>Bifidobacterium</taxon>
    </lineage>
</organism>
<dbReference type="GO" id="GO:0003677">
    <property type="term" value="F:DNA binding"/>
    <property type="evidence" value="ECO:0007669"/>
    <property type="project" value="InterPro"/>
</dbReference>
<reference evidence="1 2" key="1">
    <citation type="journal article" date="2019" name="Appl. Environ. Microbiol.">
        <title>Dissecting the evolutionary development of the Bifidobacterium animalis species through comparative genomics analyses.</title>
        <authorList>
            <person name="Lugli G.A."/>
            <person name="Mancino W."/>
            <person name="Milani C."/>
            <person name="Duranti S."/>
            <person name="Mancabelli L."/>
            <person name="Napoli S."/>
            <person name="Mangifesta M."/>
            <person name="Viappiani A."/>
            <person name="Anzalone R."/>
            <person name="Longhi G."/>
            <person name="van Sinderen D."/>
            <person name="Ventura M."/>
            <person name="Turroni F."/>
        </authorList>
    </citation>
    <scope>NUCLEOTIDE SEQUENCE [LARGE SCALE GENOMIC DNA]</scope>
    <source>
        <strain evidence="1 2">2011B</strain>
    </source>
</reference>
<dbReference type="Pfam" id="PF13384">
    <property type="entry name" value="HTH_23"/>
    <property type="match status" value="1"/>
</dbReference>